<feature type="compositionally biased region" description="Basic and acidic residues" evidence="1">
    <location>
        <begin position="518"/>
        <end position="532"/>
    </location>
</feature>
<dbReference type="Proteomes" id="UP000187455">
    <property type="component" value="Unassembled WGS sequence"/>
</dbReference>
<feature type="compositionally biased region" description="Polar residues" evidence="1">
    <location>
        <begin position="1076"/>
        <end position="1086"/>
    </location>
</feature>
<feature type="region of interest" description="Disordered" evidence="1">
    <location>
        <begin position="941"/>
        <end position="1090"/>
    </location>
</feature>
<feature type="compositionally biased region" description="Polar residues" evidence="1">
    <location>
        <begin position="1196"/>
        <end position="1211"/>
    </location>
</feature>
<feature type="compositionally biased region" description="Polar residues" evidence="1">
    <location>
        <begin position="745"/>
        <end position="757"/>
    </location>
</feature>
<feature type="region of interest" description="Disordered" evidence="1">
    <location>
        <begin position="664"/>
        <end position="760"/>
    </location>
</feature>
<feature type="region of interest" description="Disordered" evidence="1">
    <location>
        <begin position="1118"/>
        <end position="1147"/>
    </location>
</feature>
<feature type="region of interest" description="Disordered" evidence="1">
    <location>
        <begin position="586"/>
        <end position="646"/>
    </location>
</feature>
<proteinExistence type="predicted"/>
<feature type="compositionally biased region" description="Basic and acidic residues" evidence="1">
    <location>
        <begin position="983"/>
        <end position="995"/>
    </location>
</feature>
<feature type="region of interest" description="Disordered" evidence="1">
    <location>
        <begin position="867"/>
        <end position="890"/>
    </location>
</feature>
<evidence type="ECO:0000313" key="2">
    <source>
        <dbReference type="EMBL" id="OLY81853.1"/>
    </source>
</evidence>
<feature type="compositionally biased region" description="Basic and acidic residues" evidence="1">
    <location>
        <begin position="717"/>
        <end position="744"/>
    </location>
</feature>
<feature type="compositionally biased region" description="Polar residues" evidence="1">
    <location>
        <begin position="688"/>
        <end position="715"/>
    </location>
</feature>
<feature type="region of interest" description="Disordered" evidence="1">
    <location>
        <begin position="781"/>
        <end position="834"/>
    </location>
</feature>
<feature type="compositionally biased region" description="Polar residues" evidence="1">
    <location>
        <begin position="1000"/>
        <end position="1012"/>
    </location>
</feature>
<protein>
    <submittedName>
        <fullName evidence="2">Uncharacterized protein</fullName>
    </submittedName>
</protein>
<gene>
    <name evidence="2" type="ORF">AYI68_g4034</name>
</gene>
<feature type="region of interest" description="Disordered" evidence="1">
    <location>
        <begin position="21"/>
        <end position="88"/>
    </location>
</feature>
<sequence>MTSENNLATFSGSAISNITDVSKITNSPKLSKNNKNLPKSEKTPSDLNSKLSSIKNNAPQSSGAEISVFSNNTRSSTSNKFNNRQTAPVIKDYSKFNSSGNQKSIPSKSPKHINFDLQNKKVSETHINSYSKMHEEYEEASGPITSSTNHLDVLAYVTMNSPSINRSTSPNIPITPVKLNKSIKEASPNQSQPKNGLFPVIHSKSDNFKPNFSLTPLTNSLLITTPISKNKPKSIIDESSFKNTPLKNESSDSTQSEDEESWQRRSTKARRLLRPFSASRSPESINTHNFHQLDLKKINDSHQNLLTSPTVLAKPKLLSRIDAAHIPPRNISSHTIISPNHHQKGDAFGYTNNSLFSKSDAAKLDLSKDNDDNIYSLEISNRDKLDSARQLYISKTPLRFKHSSLSHNPKIPNSLVVDRSFLKSNSFNTPVRTSSYYATEPNTEQIREISPSNSPTILHNAKYKKSAAPTSDDPFRAFPNHSKSILQKSSLKKRKKTTLQSVDLSHHSTLGSKIQKSTNKEGEGHREDRVDGDTTETDEECANLPPFSPIPLNKKRNSFIDSASRDSRYPMSEIISRKSRSIIPEFVSPREEPSSNKFSSENYYPHSRPNPFGSPCEKSKYSRPTLQSPTPMPHFNKASQFSTPQHSKKVIKIKVRQLNRQVANNFSSDEDRSKTRAYINPPLHNIRKSSSQKTDAPTPYGNQSSNNIHSSTNFEHNAIDNHSRIPSDSEKMTMENKFYKHPRDQISQNRSRNTTRSIFREYTSPSKIKLDSSRNVSKNQFADPVFRKSSSGDTTETDDDLVTKLEVKNNLLAENRPPKKSPTSVSGKDLTNDSNYYLDKKINRDYLVSSSASLTIDKNFNDFNRDLKSNDTFEPQNPVTSEIDSRDSSVSSNISNIESKLEKSDHANPHFYPSQTVDEIEISKRHDSLRQDYRNHIHTKAFTPLADNNSPNTNRPFPSGVSANVFDDSKPSSKPAAYFSEVSDTHTRSQHDDPKPLPPKNSSILEPLNTNPADIDTGNYDTNPRKKQAIVLNTDNETSNDDSFDFCHPDKSNLMTDENSLELHGNEPTDTHSRYEANTSSSSTFSKRQRKYRVSQETFIHPENPSSKKAKLGNIANSGPKIVENPTPKIPDTVGPKTSRPLSPKENDHLPDIYSREPDHQEHSCFDQSGVEDCPPISSFDSEKYVISTTTTTASQEIHTHISGSPSSPQNPDLLAIPPLCNDKRSTDQKVSVPSSPHTISQSGFGDLQNDISGSRYKTFQKTTNPPKLVNTEVSAEQFFESKNNPFC</sequence>
<comment type="caution">
    <text evidence="2">The sequence shown here is derived from an EMBL/GenBank/DDBJ whole genome shotgun (WGS) entry which is preliminary data.</text>
</comment>
<feature type="compositionally biased region" description="Basic and acidic residues" evidence="1">
    <location>
        <begin position="1064"/>
        <end position="1075"/>
    </location>
</feature>
<dbReference type="OrthoDB" id="5626571at2759"/>
<reference evidence="2 3" key="1">
    <citation type="journal article" date="2016" name="Mol. Biol. Evol.">
        <title>Genome-Wide Survey of Gut Fungi (Harpellales) Reveals the First Horizontally Transferred Ubiquitin Gene from a Mosquito Host.</title>
        <authorList>
            <person name="Wang Y."/>
            <person name="White M.M."/>
            <person name="Kvist S."/>
            <person name="Moncalvo J.M."/>
        </authorList>
    </citation>
    <scope>NUCLEOTIDE SEQUENCE [LARGE SCALE GENOMIC DNA]</scope>
    <source>
        <strain evidence="2 3">ALG-7-W6</strain>
    </source>
</reference>
<feature type="compositionally biased region" description="Polar residues" evidence="1">
    <location>
        <begin position="1229"/>
        <end position="1252"/>
    </location>
</feature>
<feature type="region of interest" description="Disordered" evidence="1">
    <location>
        <begin position="233"/>
        <end position="272"/>
    </location>
</feature>
<evidence type="ECO:0000256" key="1">
    <source>
        <dbReference type="SAM" id="MobiDB-lite"/>
    </source>
</evidence>
<feature type="compositionally biased region" description="Polar residues" evidence="1">
    <location>
        <begin position="432"/>
        <end position="457"/>
    </location>
</feature>
<organism evidence="2 3">
    <name type="scientific">Smittium mucronatum</name>
    <dbReference type="NCBI Taxonomy" id="133383"/>
    <lineage>
        <taxon>Eukaryota</taxon>
        <taxon>Fungi</taxon>
        <taxon>Fungi incertae sedis</taxon>
        <taxon>Zoopagomycota</taxon>
        <taxon>Kickxellomycotina</taxon>
        <taxon>Harpellomycetes</taxon>
        <taxon>Harpellales</taxon>
        <taxon>Legeriomycetaceae</taxon>
        <taxon>Smittium</taxon>
    </lineage>
</organism>
<accession>A0A1R0GY71</accession>
<feature type="compositionally biased region" description="Polar residues" evidence="1">
    <location>
        <begin position="507"/>
        <end position="517"/>
    </location>
</feature>
<evidence type="ECO:0000313" key="3">
    <source>
        <dbReference type="Proteomes" id="UP000187455"/>
    </source>
</evidence>
<feature type="compositionally biased region" description="Polar residues" evidence="1">
    <location>
        <begin position="45"/>
        <end position="86"/>
    </location>
</feature>
<name>A0A1R0GY71_9FUNG</name>
<feature type="region of interest" description="Disordered" evidence="1">
    <location>
        <begin position="1196"/>
        <end position="1252"/>
    </location>
</feature>
<feature type="compositionally biased region" description="Polar residues" evidence="1">
    <location>
        <begin position="946"/>
        <end position="956"/>
    </location>
</feature>
<keyword evidence="3" id="KW-1185">Reference proteome</keyword>
<feature type="region of interest" description="Disordered" evidence="1">
    <location>
        <begin position="432"/>
        <end position="555"/>
    </location>
</feature>
<feature type="compositionally biased region" description="Low complexity" evidence="1">
    <location>
        <begin position="26"/>
        <end position="37"/>
    </location>
</feature>
<dbReference type="EMBL" id="LSSL01002112">
    <property type="protein sequence ID" value="OLY81853.1"/>
    <property type="molecule type" value="Genomic_DNA"/>
</dbReference>